<proteinExistence type="predicted"/>
<dbReference type="InterPro" id="IPR013785">
    <property type="entry name" value="Aldolase_TIM"/>
</dbReference>
<dbReference type="STRING" id="1035309.A0A2C5X3B3"/>
<keyword evidence="2" id="KW-1185">Reference proteome</keyword>
<dbReference type="Pfam" id="PF01487">
    <property type="entry name" value="DHquinase_I"/>
    <property type="match status" value="1"/>
</dbReference>
<dbReference type="AlphaFoldDB" id="A0A2C5X3B3"/>
<dbReference type="Proteomes" id="UP000222788">
    <property type="component" value="Unassembled WGS sequence"/>
</dbReference>
<dbReference type="GO" id="GO:0003855">
    <property type="term" value="F:3-dehydroquinate dehydratase activity"/>
    <property type="evidence" value="ECO:0007669"/>
    <property type="project" value="InterPro"/>
</dbReference>
<sequence length="370" mass="42365">MSSALSHEQKLNLICRPEACIVIIDYEDCQPMINAICDVMNRPQVSIESYDSIYEVHAGAVVAIHPTTPNPDLFHRLRHRLVVIHILNVDPNSERRSFPIGGERFADYELLYSRNRIDKHLINDFFCHISGYIRDANPLKKVESFMLSPKMITMASKSQTAYLPPPGVDIVEVCLDSVIQVRDSQEPLFRLTEVEDSLIKNGNMAAFIRALARLVYNVRQTIRLPVLFTARPRGWRRNKSKLLHNDYLILNIILTAIAWGIEYIDIEDSLEPAYKPFILGRKATSRIIYSKHSLFEDTSLWSSPRLLPALYELSKFSDAIRLTSTRFIGSMDDGIQEFLDKVRDDPRLVPLIVCNLKDLVYETIPAHVLS</sequence>
<organism evidence="1 2">
    <name type="scientific">Ceratocystis fimbriata CBS 114723</name>
    <dbReference type="NCBI Taxonomy" id="1035309"/>
    <lineage>
        <taxon>Eukaryota</taxon>
        <taxon>Fungi</taxon>
        <taxon>Dikarya</taxon>
        <taxon>Ascomycota</taxon>
        <taxon>Pezizomycotina</taxon>
        <taxon>Sordariomycetes</taxon>
        <taxon>Hypocreomycetidae</taxon>
        <taxon>Microascales</taxon>
        <taxon>Ceratocystidaceae</taxon>
        <taxon>Ceratocystis</taxon>
    </lineage>
</organism>
<accession>A0A2C5X3B3</accession>
<evidence type="ECO:0000313" key="2">
    <source>
        <dbReference type="Proteomes" id="UP000222788"/>
    </source>
</evidence>
<name>A0A2C5X3B3_9PEZI</name>
<reference evidence="1 2" key="2">
    <citation type="journal article" date="2013" name="IMA Fungus">
        <title>IMA Genome-F 1: Ceratocystis fimbriata: Draft nuclear genome sequence for the plant pathogen, Ceratocystis fimbriata.</title>
        <authorList>
            <person name="Wilken P.M."/>
            <person name="Steenkamp E.T."/>
            <person name="Wingfield M.J."/>
            <person name="de Beer Z.W."/>
            <person name="Wingfield B.D."/>
        </authorList>
    </citation>
    <scope>NUCLEOTIDE SEQUENCE [LARGE SCALE GENOMIC DNA]</scope>
    <source>
        <strain evidence="1 2">CBS 114723</strain>
    </source>
</reference>
<gene>
    <name evidence="1" type="ORF">CFIMG_001371RA</name>
</gene>
<protein>
    <submittedName>
        <fullName evidence="1">Uncharacterized protein</fullName>
    </submittedName>
</protein>
<dbReference type="InterPro" id="IPR001381">
    <property type="entry name" value="DHquinase_I"/>
</dbReference>
<comment type="caution">
    <text evidence="1">The sequence shown here is derived from an EMBL/GenBank/DDBJ whole genome shotgun (WGS) entry which is preliminary data.</text>
</comment>
<dbReference type="Gene3D" id="3.20.20.70">
    <property type="entry name" value="Aldolase class I"/>
    <property type="match status" value="1"/>
</dbReference>
<reference evidence="1 2" key="1">
    <citation type="journal article" date="2013" name="Fungal Biol.">
        <title>Analysis of microsatellite markers in the genome of the plant pathogen Ceratocystis fimbriata.</title>
        <authorList>
            <person name="Simpson M.C."/>
            <person name="Wilken P.M."/>
            <person name="Coetzee M.P."/>
            <person name="Wingfield M.J."/>
            <person name="Wingfield B.D."/>
        </authorList>
    </citation>
    <scope>NUCLEOTIDE SEQUENCE [LARGE SCALE GENOMIC DNA]</scope>
    <source>
        <strain evidence="1 2">CBS 114723</strain>
    </source>
</reference>
<dbReference type="EMBL" id="APWK03000010">
    <property type="protein sequence ID" value="PHH55529.1"/>
    <property type="molecule type" value="Genomic_DNA"/>
</dbReference>
<evidence type="ECO:0000313" key="1">
    <source>
        <dbReference type="EMBL" id="PHH55529.1"/>
    </source>
</evidence>